<protein>
    <submittedName>
        <fullName evidence="2">Uncharacterized protein</fullName>
    </submittedName>
</protein>
<organism evidence="2 3">
    <name type="scientific">Dermatophilus congolensis</name>
    <dbReference type="NCBI Taxonomy" id="1863"/>
    <lineage>
        <taxon>Bacteria</taxon>
        <taxon>Bacillati</taxon>
        <taxon>Actinomycetota</taxon>
        <taxon>Actinomycetes</taxon>
        <taxon>Micrococcales</taxon>
        <taxon>Dermatophilaceae</taxon>
        <taxon>Dermatophilus</taxon>
    </lineage>
</organism>
<dbReference type="AlphaFoldDB" id="A0A239VN72"/>
<keyword evidence="1" id="KW-1133">Transmembrane helix</keyword>
<proteinExistence type="predicted"/>
<name>A0A239VN72_9MICO</name>
<reference evidence="2 3" key="1">
    <citation type="submission" date="2017-06" db="EMBL/GenBank/DDBJ databases">
        <authorList>
            <consortium name="Pathogen Informatics"/>
        </authorList>
    </citation>
    <scope>NUCLEOTIDE SEQUENCE [LARGE SCALE GENOMIC DNA]</scope>
    <source>
        <strain evidence="2 3">NCTC13039</strain>
    </source>
</reference>
<dbReference type="Proteomes" id="UP000242637">
    <property type="component" value="Chromosome 1"/>
</dbReference>
<feature type="transmembrane region" description="Helical" evidence="1">
    <location>
        <begin position="66"/>
        <end position="85"/>
    </location>
</feature>
<evidence type="ECO:0000256" key="1">
    <source>
        <dbReference type="SAM" id="Phobius"/>
    </source>
</evidence>
<dbReference type="EMBL" id="LT906453">
    <property type="protein sequence ID" value="SNV23751.1"/>
    <property type="molecule type" value="Genomic_DNA"/>
</dbReference>
<accession>A0A239VN72</accession>
<dbReference type="STRING" id="1121387.GCA_000429885_00258"/>
<keyword evidence="1" id="KW-0812">Transmembrane</keyword>
<evidence type="ECO:0000313" key="2">
    <source>
        <dbReference type="EMBL" id="SNV23751.1"/>
    </source>
</evidence>
<evidence type="ECO:0000313" key="3">
    <source>
        <dbReference type="Proteomes" id="UP000242637"/>
    </source>
</evidence>
<sequence>MLKVRMCLLGRLRVYLSQTLELIFVTFGAVAATACGMQLGAFGTQAASNAVEVPPIVKDSTFSPDAAVVCVAFLASLGMVFLAAFAGRAVGLLIGSAAICSSIMVLAIVALPILGSWDPRNGAAVLMKPATNRLSGSSVFSSYDISNQVAFFSLLAWITGVLVISAVLFWRTSPFRK</sequence>
<feature type="transmembrane region" description="Helical" evidence="1">
    <location>
        <begin position="92"/>
        <end position="114"/>
    </location>
</feature>
<gene>
    <name evidence="2" type="ORF">SAMEA4475696_01888</name>
</gene>
<feature type="transmembrane region" description="Helical" evidence="1">
    <location>
        <begin position="149"/>
        <end position="170"/>
    </location>
</feature>
<keyword evidence="1" id="KW-0472">Membrane</keyword>
<keyword evidence="3" id="KW-1185">Reference proteome</keyword>
<dbReference type="KEGG" id="dco:SAMEA4475696_1888"/>
<dbReference type="PROSITE" id="PS51257">
    <property type="entry name" value="PROKAR_LIPOPROTEIN"/>
    <property type="match status" value="1"/>
</dbReference>